<protein>
    <submittedName>
        <fullName evidence="1">Uncharacterized protein</fullName>
    </submittedName>
</protein>
<keyword evidence="2" id="KW-1185">Reference proteome</keyword>
<dbReference type="EMBL" id="JBHSOC010000011">
    <property type="protein sequence ID" value="MFC5641370.1"/>
    <property type="molecule type" value="Genomic_DNA"/>
</dbReference>
<accession>A0ABW0V681</accession>
<comment type="caution">
    <text evidence="1">The sequence shown here is derived from an EMBL/GenBank/DDBJ whole genome shotgun (WGS) entry which is preliminary data.</text>
</comment>
<reference evidence="2" key="1">
    <citation type="journal article" date="2019" name="Int. J. Syst. Evol. Microbiol.">
        <title>The Global Catalogue of Microorganisms (GCM) 10K type strain sequencing project: providing services to taxonomists for standard genome sequencing and annotation.</title>
        <authorList>
            <consortium name="The Broad Institute Genomics Platform"/>
            <consortium name="The Broad Institute Genome Sequencing Center for Infectious Disease"/>
            <person name="Wu L."/>
            <person name="Ma J."/>
        </authorList>
    </citation>
    <scope>NUCLEOTIDE SEQUENCE [LARGE SCALE GENOMIC DNA]</scope>
    <source>
        <strain evidence="2">CGMCC 4.1622</strain>
    </source>
</reference>
<sequence length="123" mass="13678">MITTPAAATATVWAEVRLPGFHHWPAAPEHRAYLRARHRHLFHIRASVHVGHDDRDTEFHDLADHIRAWWGPGDRECGPASCEALARTLAEHLTAMGLRLDEVAVSEDGEAGAVIRLPKEDKA</sequence>
<dbReference type="Proteomes" id="UP001596066">
    <property type="component" value="Unassembled WGS sequence"/>
</dbReference>
<evidence type="ECO:0000313" key="2">
    <source>
        <dbReference type="Proteomes" id="UP001596066"/>
    </source>
</evidence>
<name>A0ABW0V681_9ACTN</name>
<dbReference type="RefSeq" id="WP_346143439.1">
    <property type="nucleotide sequence ID" value="NZ_BAAAUA010000013.1"/>
</dbReference>
<organism evidence="1 2">
    <name type="scientific">Kitasatospora cinereorecta</name>
    <dbReference type="NCBI Taxonomy" id="285560"/>
    <lineage>
        <taxon>Bacteria</taxon>
        <taxon>Bacillati</taxon>
        <taxon>Actinomycetota</taxon>
        <taxon>Actinomycetes</taxon>
        <taxon>Kitasatosporales</taxon>
        <taxon>Streptomycetaceae</taxon>
        <taxon>Kitasatospora</taxon>
    </lineage>
</organism>
<proteinExistence type="predicted"/>
<evidence type="ECO:0000313" key="1">
    <source>
        <dbReference type="EMBL" id="MFC5641370.1"/>
    </source>
</evidence>
<gene>
    <name evidence="1" type="ORF">ACFPZF_08340</name>
</gene>